<dbReference type="RefSeq" id="XP_013891527.1">
    <property type="nucleotide sequence ID" value="XM_014036073.1"/>
</dbReference>
<keyword evidence="1" id="KW-0521">NADP</keyword>
<protein>
    <recommendedName>
        <fullName evidence="1">Fatty acyl-CoA reductase</fullName>
        <ecNumber evidence="1">1.2.1.84</ecNumber>
    </recommendedName>
</protein>
<dbReference type="InterPro" id="IPR013120">
    <property type="entry name" value="FAR_NAD-bd"/>
</dbReference>
<name>A0A0D2IX00_9CHLO</name>
<keyword evidence="1 3" id="KW-0560">Oxidoreductase</keyword>
<dbReference type="SUPFAM" id="SSF51735">
    <property type="entry name" value="NAD(P)-binding Rossmann-fold domains"/>
    <property type="match status" value="1"/>
</dbReference>
<sequence>MLAAAGGRMPPGAYSIRSQFRGATVLLTGATGYVGGLVLEALLRTTDVGRVLVLLRPKAGAAPDARLAQLLQASIFRKVRDDRHLIAKVSAVAGDISLPNLGLSDLDRDLVASKVQIILHCAADIRLEVDIQTALASNYLGTRAVLELARRCKGLRALVHTSSAFVNMNRPRSSVVGERLYPLTHGRRAVGPEEVVQVG</sequence>
<dbReference type="GO" id="GO:0102965">
    <property type="term" value="F:alcohol-forming long-chain fatty acyl-CoA reductase activity"/>
    <property type="evidence" value="ECO:0007669"/>
    <property type="project" value="UniProtKB-EC"/>
</dbReference>
<dbReference type="AlphaFoldDB" id="A0A0D2IX00"/>
<evidence type="ECO:0000256" key="1">
    <source>
        <dbReference type="RuleBase" id="RU363097"/>
    </source>
</evidence>
<dbReference type="OrthoDB" id="1679203at2759"/>
<feature type="domain" description="Thioester reductase (TE)" evidence="2">
    <location>
        <begin position="27"/>
        <end position="172"/>
    </location>
</feature>
<evidence type="ECO:0000313" key="4">
    <source>
        <dbReference type="Proteomes" id="UP000054498"/>
    </source>
</evidence>
<gene>
    <name evidence="3" type="ORF">MNEG_15455</name>
</gene>
<dbReference type="GO" id="GO:0035336">
    <property type="term" value="P:long-chain fatty-acyl-CoA metabolic process"/>
    <property type="evidence" value="ECO:0007669"/>
    <property type="project" value="TreeGrafter"/>
</dbReference>
<keyword evidence="4" id="KW-1185">Reference proteome</keyword>
<dbReference type="GeneID" id="25733118"/>
<dbReference type="Gene3D" id="3.40.50.720">
    <property type="entry name" value="NAD(P)-binding Rossmann-like Domain"/>
    <property type="match status" value="1"/>
</dbReference>
<dbReference type="PANTHER" id="PTHR11011">
    <property type="entry name" value="MALE STERILITY PROTEIN 2-RELATED"/>
    <property type="match status" value="1"/>
</dbReference>
<keyword evidence="1" id="KW-0443">Lipid metabolism</keyword>
<dbReference type="InterPro" id="IPR036291">
    <property type="entry name" value="NAD(P)-bd_dom_sf"/>
</dbReference>
<dbReference type="Proteomes" id="UP000054498">
    <property type="component" value="Unassembled WGS sequence"/>
</dbReference>
<dbReference type="EMBL" id="KK105559">
    <property type="protein sequence ID" value="KIY92507.1"/>
    <property type="molecule type" value="Genomic_DNA"/>
</dbReference>
<dbReference type="InterPro" id="IPR026055">
    <property type="entry name" value="FAR"/>
</dbReference>
<organism evidence="3 4">
    <name type="scientific">Monoraphidium neglectum</name>
    <dbReference type="NCBI Taxonomy" id="145388"/>
    <lineage>
        <taxon>Eukaryota</taxon>
        <taxon>Viridiplantae</taxon>
        <taxon>Chlorophyta</taxon>
        <taxon>core chlorophytes</taxon>
        <taxon>Chlorophyceae</taxon>
        <taxon>CS clade</taxon>
        <taxon>Sphaeropleales</taxon>
        <taxon>Selenastraceae</taxon>
        <taxon>Monoraphidium</taxon>
    </lineage>
</organism>
<dbReference type="STRING" id="145388.A0A0D2IX00"/>
<dbReference type="PANTHER" id="PTHR11011:SF45">
    <property type="entry name" value="FATTY ACYL-COA REDUCTASE CG8306-RELATED"/>
    <property type="match status" value="1"/>
</dbReference>
<reference evidence="3 4" key="1">
    <citation type="journal article" date="2013" name="BMC Genomics">
        <title>Reconstruction of the lipid metabolism for the microalga Monoraphidium neglectum from its genome sequence reveals characteristics suitable for biofuel production.</title>
        <authorList>
            <person name="Bogen C."/>
            <person name="Al-Dilaimi A."/>
            <person name="Albersmeier A."/>
            <person name="Wichmann J."/>
            <person name="Grundmann M."/>
            <person name="Rupp O."/>
            <person name="Lauersen K.J."/>
            <person name="Blifernez-Klassen O."/>
            <person name="Kalinowski J."/>
            <person name="Goesmann A."/>
            <person name="Mussgnug J.H."/>
            <person name="Kruse O."/>
        </authorList>
    </citation>
    <scope>NUCLEOTIDE SEQUENCE [LARGE SCALE GENOMIC DNA]</scope>
    <source>
        <strain evidence="3 4">SAG 48.87</strain>
    </source>
</reference>
<keyword evidence="1" id="KW-0444">Lipid biosynthesis</keyword>
<comment type="catalytic activity">
    <reaction evidence="1">
        <text>a long-chain fatty acyl-CoA + 2 NADPH + 2 H(+) = a long-chain primary fatty alcohol + 2 NADP(+) + CoA</text>
        <dbReference type="Rhea" id="RHEA:52716"/>
        <dbReference type="ChEBI" id="CHEBI:15378"/>
        <dbReference type="ChEBI" id="CHEBI:57287"/>
        <dbReference type="ChEBI" id="CHEBI:57783"/>
        <dbReference type="ChEBI" id="CHEBI:58349"/>
        <dbReference type="ChEBI" id="CHEBI:77396"/>
        <dbReference type="ChEBI" id="CHEBI:83139"/>
        <dbReference type="EC" id="1.2.1.84"/>
    </reaction>
</comment>
<proteinExistence type="inferred from homology"/>
<dbReference type="GO" id="GO:0080019">
    <property type="term" value="F:alcohol-forming very long-chain fatty acyl-CoA reductase activity"/>
    <property type="evidence" value="ECO:0007669"/>
    <property type="project" value="InterPro"/>
</dbReference>
<evidence type="ECO:0000313" key="3">
    <source>
        <dbReference type="EMBL" id="KIY92507.1"/>
    </source>
</evidence>
<evidence type="ECO:0000259" key="2">
    <source>
        <dbReference type="Pfam" id="PF07993"/>
    </source>
</evidence>
<dbReference type="KEGG" id="mng:MNEG_15455"/>
<comment type="similarity">
    <text evidence="1">Belongs to the fatty acyl-CoA reductase family.</text>
</comment>
<accession>A0A0D2IX00</accession>
<dbReference type="EC" id="1.2.1.84" evidence="1"/>
<dbReference type="Pfam" id="PF07993">
    <property type="entry name" value="NAD_binding_4"/>
    <property type="match status" value="1"/>
</dbReference>
<comment type="function">
    <text evidence="1">Catalyzes the reduction of fatty acyl-CoA to fatty alcohols.</text>
</comment>